<dbReference type="Proteomes" id="UP000011713">
    <property type="component" value="Unassembled WGS sequence"/>
</dbReference>
<organism evidence="2 3">
    <name type="scientific">Hyaloperonospora arabidopsidis (strain Emoy2)</name>
    <name type="common">Downy mildew agent</name>
    <name type="synonym">Peronospora arabidopsidis</name>
    <dbReference type="NCBI Taxonomy" id="559515"/>
    <lineage>
        <taxon>Eukaryota</taxon>
        <taxon>Sar</taxon>
        <taxon>Stramenopiles</taxon>
        <taxon>Oomycota</taxon>
        <taxon>Peronosporomycetes</taxon>
        <taxon>Peronosporales</taxon>
        <taxon>Peronosporaceae</taxon>
        <taxon>Hyaloperonospora</taxon>
    </lineage>
</organism>
<keyword evidence="3" id="KW-1185">Reference proteome</keyword>
<dbReference type="EnsemblProtists" id="HpaT803156">
    <property type="protein sequence ID" value="HpaP803156"/>
    <property type="gene ID" value="HpaG803156"/>
</dbReference>
<evidence type="ECO:0000256" key="1">
    <source>
        <dbReference type="SAM" id="MobiDB-lite"/>
    </source>
</evidence>
<accession>M4BA46</accession>
<protein>
    <submittedName>
        <fullName evidence="2">Uncharacterized protein</fullName>
    </submittedName>
</protein>
<reference evidence="3" key="1">
    <citation type="journal article" date="2010" name="Science">
        <title>Signatures of adaptation to obligate biotrophy in the Hyaloperonospora arabidopsidis genome.</title>
        <authorList>
            <person name="Baxter L."/>
            <person name="Tripathy S."/>
            <person name="Ishaque N."/>
            <person name="Boot N."/>
            <person name="Cabral A."/>
            <person name="Kemen E."/>
            <person name="Thines M."/>
            <person name="Ah-Fong A."/>
            <person name="Anderson R."/>
            <person name="Badejoko W."/>
            <person name="Bittner-Eddy P."/>
            <person name="Boore J.L."/>
            <person name="Chibucos M.C."/>
            <person name="Coates M."/>
            <person name="Dehal P."/>
            <person name="Delehaunty K."/>
            <person name="Dong S."/>
            <person name="Downton P."/>
            <person name="Dumas B."/>
            <person name="Fabro G."/>
            <person name="Fronick C."/>
            <person name="Fuerstenberg S.I."/>
            <person name="Fulton L."/>
            <person name="Gaulin E."/>
            <person name="Govers F."/>
            <person name="Hughes L."/>
            <person name="Humphray S."/>
            <person name="Jiang R.H."/>
            <person name="Judelson H."/>
            <person name="Kamoun S."/>
            <person name="Kyung K."/>
            <person name="Meijer H."/>
            <person name="Minx P."/>
            <person name="Morris P."/>
            <person name="Nelson J."/>
            <person name="Phuntumart V."/>
            <person name="Qutob D."/>
            <person name="Rehmany A."/>
            <person name="Rougon-Cardoso A."/>
            <person name="Ryden P."/>
            <person name="Torto-Alalibo T."/>
            <person name="Studholme D."/>
            <person name="Wang Y."/>
            <person name="Win J."/>
            <person name="Wood J."/>
            <person name="Clifton S.W."/>
            <person name="Rogers J."/>
            <person name="Van den Ackerveken G."/>
            <person name="Jones J.D."/>
            <person name="McDowell J.M."/>
            <person name="Beynon J."/>
            <person name="Tyler B.M."/>
        </authorList>
    </citation>
    <scope>NUCLEOTIDE SEQUENCE [LARGE SCALE GENOMIC DNA]</scope>
    <source>
        <strain evidence="3">Emoy2</strain>
    </source>
</reference>
<sequence>MGTPTAPMSSSVRNAKWLINARLDAEDMIDTIYDESDGGSVTFDDSAEWKRKPQTTKITQR</sequence>
<dbReference type="HOGENOM" id="CLU_2927489_0_0_1"/>
<name>M4BA46_HYAAE</name>
<dbReference type="EMBL" id="JH598048">
    <property type="status" value="NOT_ANNOTATED_CDS"/>
    <property type="molecule type" value="Genomic_DNA"/>
</dbReference>
<dbReference type="InParanoid" id="M4BA46"/>
<dbReference type="VEuPathDB" id="FungiDB:HpaG803156"/>
<feature type="region of interest" description="Disordered" evidence="1">
    <location>
        <begin position="36"/>
        <end position="61"/>
    </location>
</feature>
<dbReference type="AlphaFoldDB" id="M4BA46"/>
<evidence type="ECO:0000313" key="2">
    <source>
        <dbReference type="EnsemblProtists" id="HpaP803156"/>
    </source>
</evidence>
<proteinExistence type="predicted"/>
<evidence type="ECO:0000313" key="3">
    <source>
        <dbReference type="Proteomes" id="UP000011713"/>
    </source>
</evidence>
<reference evidence="2" key="2">
    <citation type="submission" date="2015-06" db="UniProtKB">
        <authorList>
            <consortium name="EnsemblProtists"/>
        </authorList>
    </citation>
    <scope>IDENTIFICATION</scope>
    <source>
        <strain evidence="2">Emoy2</strain>
    </source>
</reference>